<organism evidence="2 3">
    <name type="scientific">Fimbriimonas ginsengisoli Gsoil 348</name>
    <dbReference type="NCBI Taxonomy" id="661478"/>
    <lineage>
        <taxon>Bacteria</taxon>
        <taxon>Bacillati</taxon>
        <taxon>Armatimonadota</taxon>
        <taxon>Fimbriimonadia</taxon>
        <taxon>Fimbriimonadales</taxon>
        <taxon>Fimbriimonadaceae</taxon>
        <taxon>Fimbriimonas</taxon>
    </lineage>
</organism>
<protein>
    <submittedName>
        <fullName evidence="2">Uncharacterized protein</fullName>
    </submittedName>
</protein>
<sequence length="247" mass="26728">MVVGSLTWYRAARRAVGLSSQPEYPNLEALLEAEASQPHSGYFYAARIVPPVGIVVGNGVFVPLAMNFSPLFYIGAVGLSVVGGGLGILFNFLDRSLSPAKKHIRRQAHMIWGRYGIGSLIGTSPVISPVVGQVLDEAASIYMRHAQRKSSTEVHRRAFQALEVAMARLMELAAIENAQNQELEFDSGWALPLLQEMRQMDTALARLTQFAPSGSAPVDPLANLRDARAEVAGIVSAIDELDQQQSA</sequence>
<keyword evidence="3" id="KW-1185">Reference proteome</keyword>
<dbReference type="EMBL" id="CP007139">
    <property type="protein sequence ID" value="AIE83681.1"/>
    <property type="molecule type" value="Genomic_DNA"/>
</dbReference>
<dbReference type="HOGENOM" id="CLU_1123234_0_0_0"/>
<keyword evidence="1" id="KW-1133">Transmembrane helix</keyword>
<gene>
    <name evidence="2" type="ORF">OP10G_0313</name>
</gene>
<keyword evidence="1" id="KW-0472">Membrane</keyword>
<evidence type="ECO:0000313" key="2">
    <source>
        <dbReference type="EMBL" id="AIE83681.1"/>
    </source>
</evidence>
<dbReference type="KEGG" id="fgi:OP10G_0313"/>
<feature type="transmembrane region" description="Helical" evidence="1">
    <location>
        <begin position="71"/>
        <end position="93"/>
    </location>
</feature>
<proteinExistence type="predicted"/>
<dbReference type="AlphaFoldDB" id="A0A068NJK1"/>
<reference evidence="2 3" key="1">
    <citation type="journal article" date="2014" name="PLoS ONE">
        <title>The first complete genome sequence of the class fimbriimonadia in the phylum armatimonadetes.</title>
        <authorList>
            <person name="Hu Z.Y."/>
            <person name="Wang Y.Z."/>
            <person name="Im W.T."/>
            <person name="Wang S.Y."/>
            <person name="Zhao G.P."/>
            <person name="Zheng H.J."/>
            <person name="Quan Z.X."/>
        </authorList>
    </citation>
    <scope>NUCLEOTIDE SEQUENCE [LARGE SCALE GENOMIC DNA]</scope>
    <source>
        <strain evidence="2">Gsoil 348</strain>
    </source>
</reference>
<keyword evidence="1" id="KW-0812">Transmembrane</keyword>
<accession>A0A068NJK1</accession>
<name>A0A068NJK1_FIMGI</name>
<dbReference type="Proteomes" id="UP000027982">
    <property type="component" value="Chromosome"/>
</dbReference>
<evidence type="ECO:0000256" key="1">
    <source>
        <dbReference type="SAM" id="Phobius"/>
    </source>
</evidence>
<evidence type="ECO:0000313" key="3">
    <source>
        <dbReference type="Proteomes" id="UP000027982"/>
    </source>
</evidence>